<keyword evidence="10 15" id="KW-0786">Thiamine pyrophosphate</keyword>
<feature type="binding site" evidence="14">
    <location>
        <position position="359"/>
    </location>
    <ligand>
        <name>substrate</name>
    </ligand>
</feature>
<evidence type="ECO:0000256" key="14">
    <source>
        <dbReference type="PIRSR" id="PIRSR605478-2"/>
    </source>
</evidence>
<dbReference type="InterPro" id="IPR005478">
    <property type="entry name" value="Transketolase_bac-like"/>
</dbReference>
<feature type="binding site" evidence="14">
    <location>
        <position position="332"/>
    </location>
    <ligand>
        <name>substrate</name>
    </ligand>
</feature>
<feature type="binding site" evidence="15">
    <location>
        <position position="40"/>
    </location>
    <ligand>
        <name>thiamine diphosphate</name>
        <dbReference type="ChEBI" id="CHEBI:58937"/>
    </ligand>
</feature>
<dbReference type="GO" id="GO:0046872">
    <property type="term" value="F:metal ion binding"/>
    <property type="evidence" value="ECO:0007669"/>
    <property type="project" value="UniProtKB-KW"/>
</dbReference>
<keyword evidence="8" id="KW-0106">Calcium</keyword>
<dbReference type="SMART" id="SM00861">
    <property type="entry name" value="Transket_pyr"/>
    <property type="match status" value="1"/>
</dbReference>
<dbReference type="InterPro" id="IPR020826">
    <property type="entry name" value="Transketolase_BS"/>
</dbReference>
<feature type="binding site" evidence="14">
    <location>
        <position position="447"/>
    </location>
    <ligand>
        <name>substrate</name>
    </ligand>
</feature>
<sequence length="585" mass="63576">PGAPMGMADIAEVLWRDYLNHNPTNPHWADRDRFVLSNGHGSMLIYSLLHLTGYDLPMRELENFRQLHSKTPGHPEYGYTPGVETTTGPLGQGIANAVGFAIAERTLAAQFNRPGHDIVDHHTYAFMGDGCMMEGISHEVCSLAGTLKLGKLTAFYDDNGISIDGHVDGWFTDDTALRFEAYGWHVVRNVDGHNPDAIKAAIEEARKVTDKPSLLMCKTVIGFGSPNKAGTHDVHGAALGAAEVAATREALGWKYAAFEIPQDIYAQWDAKEAGQAKEAAWNDKFAAYARAFPELAAEFKRRMNGELPADWKADAKAFVEKLQANPANIASRKASQNALEAFGKVLPEFLGGSADLAPSNLTMWSGSKALNVDPAGNYIHYGVREFGMTAITNGIALHGGFLPYSATFLMFVEYARNAVRMAALMKLRNVFVYTHDSIGLGEDGPTHQPVEQLASLRVTPNMSTWRPCDQVESAVAWQYGIERNDGPTTLVFSRQNLTQQPRTAEQLANVYRGGYVLKDCAGTPDVILIATGSEVGITVEAADKLTAAGRKVRVVSMPSTDAFDKQDAAYRESVLPAAVTARVAV</sequence>
<feature type="binding site" evidence="15">
    <location>
        <begin position="88"/>
        <end position="90"/>
    </location>
    <ligand>
        <name>thiamine diphosphate</name>
        <dbReference type="ChEBI" id="CHEBI:58937"/>
    </ligand>
</feature>
<keyword evidence="7 16" id="KW-0479">Metal-binding</keyword>
<evidence type="ECO:0000256" key="1">
    <source>
        <dbReference type="ARBA" id="ARBA00001913"/>
    </source>
</evidence>
<dbReference type="Proteomes" id="UP001234811">
    <property type="component" value="Unassembled WGS sequence"/>
</dbReference>
<evidence type="ECO:0000256" key="7">
    <source>
        <dbReference type="ARBA" id="ARBA00022723"/>
    </source>
</evidence>
<evidence type="ECO:0000256" key="9">
    <source>
        <dbReference type="ARBA" id="ARBA00022842"/>
    </source>
</evidence>
<evidence type="ECO:0000256" key="17">
    <source>
        <dbReference type="PIRSR" id="PIRSR605478-5"/>
    </source>
</evidence>
<dbReference type="PANTHER" id="PTHR43522:SF2">
    <property type="entry name" value="TRANSKETOLASE 1-RELATED"/>
    <property type="match status" value="1"/>
</dbReference>
<feature type="binding site" evidence="15">
    <location>
        <position position="411"/>
    </location>
    <ligand>
        <name>thiamine diphosphate</name>
        <dbReference type="ChEBI" id="CHEBI:58937"/>
    </ligand>
</feature>
<comment type="cofactor">
    <cofactor evidence="16">
        <name>Mg(2+)</name>
        <dbReference type="ChEBI" id="CHEBI:18420"/>
    </cofactor>
    <text evidence="16">Binds 1 Mg(2+) ion per subunit. Can also utilize other divalent metal cations, such as Ca(2+), Mn(2+) and Co(2+).</text>
</comment>
<reference evidence="19 20" key="1">
    <citation type="submission" date="2023-07" db="EMBL/GenBank/DDBJ databases">
        <title>Pathogens genome sequencing project 196.</title>
        <authorList>
            <person name="Cao X."/>
        </authorList>
    </citation>
    <scope>NUCLEOTIDE SEQUENCE [LARGE SCALE GENOMIC DNA]</scope>
    <source>
        <strain evidence="19 20">SM41</strain>
    </source>
</reference>
<keyword evidence="9 16" id="KW-0460">Magnesium</keyword>
<evidence type="ECO:0000256" key="4">
    <source>
        <dbReference type="ARBA" id="ARBA00011738"/>
    </source>
</evidence>
<dbReference type="InterPro" id="IPR005475">
    <property type="entry name" value="Transketolase-like_Pyr-bd"/>
</dbReference>
<evidence type="ECO:0000256" key="2">
    <source>
        <dbReference type="ARBA" id="ARBA00001941"/>
    </source>
</evidence>
<dbReference type="PROSITE" id="PS00802">
    <property type="entry name" value="TRANSKETOLASE_2"/>
    <property type="match status" value="1"/>
</dbReference>
<evidence type="ECO:0000256" key="5">
    <source>
        <dbReference type="ARBA" id="ARBA00013152"/>
    </source>
</evidence>
<feature type="binding site" evidence="15">
    <location>
        <position position="235"/>
    </location>
    <ligand>
        <name>thiamine diphosphate</name>
        <dbReference type="ChEBI" id="CHEBI:58937"/>
    </ligand>
</feature>
<evidence type="ECO:0000256" key="12">
    <source>
        <dbReference type="NCBIfam" id="TIGR00232"/>
    </source>
</evidence>
<dbReference type="EC" id="2.2.1.1" evidence="5 12"/>
<dbReference type="PANTHER" id="PTHR43522">
    <property type="entry name" value="TRANSKETOLASE"/>
    <property type="match status" value="1"/>
</dbReference>
<evidence type="ECO:0000313" key="19">
    <source>
        <dbReference type="EMBL" id="MDQ9555930.1"/>
    </source>
</evidence>
<dbReference type="EMBL" id="JAVIPQ010000143">
    <property type="protein sequence ID" value="MDQ9555930.1"/>
    <property type="molecule type" value="Genomic_DNA"/>
</dbReference>
<comment type="cofactor">
    <cofactor evidence="2">
        <name>Co(2+)</name>
        <dbReference type="ChEBI" id="CHEBI:48828"/>
    </cofactor>
</comment>
<dbReference type="CDD" id="cd02012">
    <property type="entry name" value="TPP_TK"/>
    <property type="match status" value="1"/>
</dbReference>
<dbReference type="SUPFAM" id="SSF52518">
    <property type="entry name" value="Thiamin diphosphate-binding fold (THDP-binding)"/>
    <property type="match status" value="2"/>
</dbReference>
<evidence type="ECO:0000313" key="20">
    <source>
        <dbReference type="Proteomes" id="UP001234811"/>
    </source>
</evidence>
<comment type="cofactor">
    <cofactor evidence="15">
        <name>thiamine diphosphate</name>
        <dbReference type="ChEBI" id="CHEBI:58937"/>
    </cofactor>
    <text evidence="15">Binds 1 thiamine pyrophosphate per subunit. During the reaction, the substrate forms a covalent intermediate with the cofactor.</text>
</comment>
<dbReference type="RefSeq" id="WP_309212949.1">
    <property type="nucleotide sequence ID" value="NZ_JAVIPQ010000143.1"/>
</dbReference>
<dbReference type="InterPro" id="IPR033247">
    <property type="entry name" value="Transketolase_fam"/>
</dbReference>
<feature type="non-terminal residue" evidence="19">
    <location>
        <position position="585"/>
    </location>
</feature>
<feature type="binding site" evidence="14">
    <location>
        <position position="443"/>
    </location>
    <ligand>
        <name>substrate</name>
    </ligand>
</feature>
<dbReference type="FunFam" id="3.40.50.970:FF:000004">
    <property type="entry name" value="Transketolase"/>
    <property type="match status" value="1"/>
</dbReference>
<feature type="binding site" evidence="16">
    <location>
        <position position="129"/>
    </location>
    <ligand>
        <name>Mg(2+)</name>
        <dbReference type="ChEBI" id="CHEBI:18420"/>
    </ligand>
</feature>
<dbReference type="SUPFAM" id="SSF52922">
    <property type="entry name" value="TK C-terminal domain-like"/>
    <property type="match status" value="1"/>
</dbReference>
<feature type="site" description="Important for catalytic activity" evidence="17">
    <location>
        <position position="235"/>
    </location>
</feature>
<keyword evidence="6 19" id="KW-0808">Transferase</keyword>
<proteinExistence type="inferred from homology"/>
<feature type="domain" description="Transketolase-like pyrimidine-binding" evidence="18">
    <location>
        <begin position="329"/>
        <end position="500"/>
    </location>
</feature>
<evidence type="ECO:0000259" key="18">
    <source>
        <dbReference type="SMART" id="SM00861"/>
    </source>
</evidence>
<protein>
    <recommendedName>
        <fullName evidence="5 12">Transketolase</fullName>
        <ecNumber evidence="5 12">2.2.1.1</ecNumber>
    </recommendedName>
</protein>
<evidence type="ECO:0000256" key="11">
    <source>
        <dbReference type="ARBA" id="ARBA00049473"/>
    </source>
</evidence>
<comment type="catalytic activity">
    <reaction evidence="11">
        <text>D-sedoheptulose 7-phosphate + D-glyceraldehyde 3-phosphate = aldehydo-D-ribose 5-phosphate + D-xylulose 5-phosphate</text>
        <dbReference type="Rhea" id="RHEA:10508"/>
        <dbReference type="ChEBI" id="CHEBI:57483"/>
        <dbReference type="ChEBI" id="CHEBI:57737"/>
        <dbReference type="ChEBI" id="CHEBI:58273"/>
        <dbReference type="ChEBI" id="CHEBI:59776"/>
        <dbReference type="EC" id="2.2.1.1"/>
    </reaction>
</comment>
<dbReference type="Gene3D" id="3.40.50.920">
    <property type="match status" value="1"/>
</dbReference>
<dbReference type="InterPro" id="IPR029061">
    <property type="entry name" value="THDP-binding"/>
</dbReference>
<dbReference type="InterPro" id="IPR009014">
    <property type="entry name" value="Transketo_C/PFOR_II"/>
</dbReference>
<evidence type="ECO:0000256" key="6">
    <source>
        <dbReference type="ARBA" id="ARBA00022679"/>
    </source>
</evidence>
<evidence type="ECO:0000256" key="8">
    <source>
        <dbReference type="ARBA" id="ARBA00022837"/>
    </source>
</evidence>
<dbReference type="Gene3D" id="3.40.50.970">
    <property type="match status" value="2"/>
</dbReference>
<feature type="binding site" evidence="16">
    <location>
        <position position="161"/>
    </location>
    <ligand>
        <name>Mg(2+)</name>
        <dbReference type="ChEBI" id="CHEBI:18420"/>
    </ligand>
</feature>
<gene>
    <name evidence="19" type="primary">tkt</name>
    <name evidence="19" type="ORF">RF091_10450</name>
</gene>
<comment type="caution">
    <text evidence="19">The sequence shown here is derived from an EMBL/GenBank/DDBJ whole genome shotgun (WGS) entry which is preliminary data.</text>
</comment>
<feature type="binding site" evidence="14">
    <location>
        <position position="494"/>
    </location>
    <ligand>
        <name>substrate</name>
    </ligand>
</feature>
<dbReference type="FunFam" id="3.40.50.970:FF:000003">
    <property type="entry name" value="Transketolase"/>
    <property type="match status" value="1"/>
</dbReference>
<dbReference type="GO" id="GO:0004802">
    <property type="term" value="F:transketolase activity"/>
    <property type="evidence" value="ECO:0007669"/>
    <property type="project" value="UniProtKB-UniRule"/>
</dbReference>
<evidence type="ECO:0000256" key="3">
    <source>
        <dbReference type="ARBA" id="ARBA00007131"/>
    </source>
</evidence>
<feature type="binding site" evidence="14">
    <location>
        <position position="435"/>
    </location>
    <ligand>
        <name>substrate</name>
    </ligand>
</feature>
<comment type="similarity">
    <text evidence="3">Belongs to the transketolase family.</text>
</comment>
<organism evidence="19 20">
    <name type="scientific">Serratia marcescens</name>
    <dbReference type="NCBI Taxonomy" id="615"/>
    <lineage>
        <taxon>Bacteria</taxon>
        <taxon>Pseudomonadati</taxon>
        <taxon>Pseudomonadota</taxon>
        <taxon>Gammaproteobacteria</taxon>
        <taxon>Enterobacterales</taxon>
        <taxon>Yersiniaceae</taxon>
        <taxon>Serratia</taxon>
    </lineage>
</organism>
<dbReference type="Pfam" id="PF22613">
    <property type="entry name" value="Transketolase_C_1"/>
    <property type="match status" value="1"/>
</dbReference>
<feature type="binding site" evidence="16">
    <location>
        <position position="159"/>
    </location>
    <ligand>
        <name>Mg(2+)</name>
        <dbReference type="ChEBI" id="CHEBI:18420"/>
    </ligand>
</feature>
<accession>A0ABD5BHF8</accession>
<dbReference type="CDD" id="cd07033">
    <property type="entry name" value="TPP_PYR_DXS_TK_like"/>
    <property type="match status" value="1"/>
</dbReference>
<evidence type="ECO:0000256" key="13">
    <source>
        <dbReference type="PIRSR" id="PIRSR605478-1"/>
    </source>
</evidence>
<dbReference type="InterPro" id="IPR055152">
    <property type="entry name" value="Transketolase-like_C_2"/>
</dbReference>
<feature type="binding site" evidence="15">
    <location>
        <position position="159"/>
    </location>
    <ligand>
        <name>thiamine diphosphate</name>
        <dbReference type="ChEBI" id="CHEBI:58937"/>
    </ligand>
</feature>
<dbReference type="GO" id="GO:0046496">
    <property type="term" value="P:nicotinamide nucleotide metabolic process"/>
    <property type="evidence" value="ECO:0007669"/>
    <property type="project" value="UniProtKB-ARBA"/>
</dbReference>
<dbReference type="Pfam" id="PF00456">
    <property type="entry name" value="Transketolase_N"/>
    <property type="match status" value="1"/>
</dbReference>
<dbReference type="Pfam" id="PF02779">
    <property type="entry name" value="Transket_pyr"/>
    <property type="match status" value="1"/>
</dbReference>
<feature type="binding site" evidence="14">
    <location>
        <position position="235"/>
    </location>
    <ligand>
        <name>substrate</name>
    </ligand>
</feature>
<name>A0ABD5BHF8_SERMA</name>
<feature type="non-terminal residue" evidence="19">
    <location>
        <position position="1"/>
    </location>
</feature>
<evidence type="ECO:0000256" key="15">
    <source>
        <dbReference type="PIRSR" id="PIRSR605478-3"/>
    </source>
</evidence>
<dbReference type="AlphaFoldDB" id="A0ABD5BHF8"/>
<evidence type="ECO:0000256" key="10">
    <source>
        <dbReference type="ARBA" id="ARBA00023052"/>
    </source>
</evidence>
<evidence type="ECO:0000256" key="16">
    <source>
        <dbReference type="PIRSR" id="PIRSR605478-4"/>
    </source>
</evidence>
<comment type="cofactor">
    <cofactor evidence="1">
        <name>Ca(2+)</name>
        <dbReference type="ChEBI" id="CHEBI:29108"/>
    </cofactor>
</comment>
<feature type="active site" description="Proton donor" evidence="13">
    <location>
        <position position="385"/>
    </location>
</feature>
<dbReference type="NCBIfam" id="TIGR00232">
    <property type="entry name" value="tktlase_bact"/>
    <property type="match status" value="1"/>
</dbReference>
<feature type="binding site" evidence="15">
    <location>
        <position position="130"/>
    </location>
    <ligand>
        <name>thiamine diphosphate</name>
        <dbReference type="ChEBI" id="CHEBI:58937"/>
    </ligand>
</feature>
<comment type="subunit">
    <text evidence="4">Homodimer.</text>
</comment>
<dbReference type="InterPro" id="IPR005474">
    <property type="entry name" value="Transketolase_N"/>
</dbReference>